<feature type="non-terminal residue" evidence="2">
    <location>
        <position position="230"/>
    </location>
</feature>
<evidence type="ECO:0000259" key="1">
    <source>
        <dbReference type="Pfam" id="PF00144"/>
    </source>
</evidence>
<dbReference type="EMBL" id="UINC01140905">
    <property type="protein sequence ID" value="SVD28318.1"/>
    <property type="molecule type" value="Genomic_DNA"/>
</dbReference>
<accession>A0A382U3Q7</accession>
<proteinExistence type="predicted"/>
<gene>
    <name evidence="2" type="ORF">METZ01_LOCUS381172</name>
</gene>
<evidence type="ECO:0000313" key="2">
    <source>
        <dbReference type="EMBL" id="SVD28318.1"/>
    </source>
</evidence>
<dbReference type="InterPro" id="IPR001466">
    <property type="entry name" value="Beta-lactam-related"/>
</dbReference>
<protein>
    <recommendedName>
        <fullName evidence="1">Beta-lactamase-related domain-containing protein</fullName>
    </recommendedName>
</protein>
<organism evidence="2">
    <name type="scientific">marine metagenome</name>
    <dbReference type="NCBI Taxonomy" id="408172"/>
    <lineage>
        <taxon>unclassified sequences</taxon>
        <taxon>metagenomes</taxon>
        <taxon>ecological metagenomes</taxon>
    </lineage>
</organism>
<dbReference type="Pfam" id="PF00144">
    <property type="entry name" value="Beta-lactamase"/>
    <property type="match status" value="1"/>
</dbReference>
<name>A0A382U3Q7_9ZZZZ</name>
<dbReference type="AlphaFoldDB" id="A0A382U3Q7"/>
<reference evidence="2" key="1">
    <citation type="submission" date="2018-05" db="EMBL/GenBank/DDBJ databases">
        <authorList>
            <person name="Lanie J.A."/>
            <person name="Ng W.-L."/>
            <person name="Kazmierczak K.M."/>
            <person name="Andrzejewski T.M."/>
            <person name="Davidsen T.M."/>
            <person name="Wayne K.J."/>
            <person name="Tettelin H."/>
            <person name="Glass J.I."/>
            <person name="Rusch D."/>
            <person name="Podicherti R."/>
            <person name="Tsui H.-C.T."/>
            <person name="Winkler M.E."/>
        </authorList>
    </citation>
    <scope>NUCLEOTIDE SEQUENCE</scope>
</reference>
<feature type="domain" description="Beta-lactamase-related" evidence="1">
    <location>
        <begin position="98"/>
        <end position="186"/>
    </location>
</feature>
<sequence>MSMRSVVSILLLTIFGGINASAVNDSRPDGITGETWQFGPLNRWAYTHIREILPTKNIANDSNLVQPIVGLNDAKDNLSINLDGKTVQLSDAMKSQYVDGILVLKNGIAVAELYDGTLTPERTHLMWSVSKTVTGLTAASVEADGFIDLNKTVVDYVPELAKSGWGQDTLRDILDMRDSSNWVEDYDSPESTVRRQDCADGLLTGSMCIDTDVIGNYKFLPTVGIDKSRQ</sequence>
<dbReference type="Gene3D" id="3.40.710.10">
    <property type="entry name" value="DD-peptidase/beta-lactamase superfamily"/>
    <property type="match status" value="1"/>
</dbReference>
<dbReference type="SUPFAM" id="SSF56601">
    <property type="entry name" value="beta-lactamase/transpeptidase-like"/>
    <property type="match status" value="1"/>
</dbReference>
<dbReference type="InterPro" id="IPR012338">
    <property type="entry name" value="Beta-lactam/transpept-like"/>
</dbReference>